<reference evidence="2" key="1">
    <citation type="submission" date="2022-06" db="EMBL/GenBank/DDBJ databases">
        <title>Isolation of gut microbiota from human fecal samples.</title>
        <authorList>
            <person name="Pamer E.G."/>
            <person name="Barat B."/>
            <person name="Waligurski E."/>
            <person name="Medina S."/>
            <person name="Paddock L."/>
            <person name="Mostad J."/>
        </authorList>
    </citation>
    <scope>NUCLEOTIDE SEQUENCE</scope>
    <source>
        <strain evidence="2">DFI.6.22</strain>
    </source>
</reference>
<feature type="chain" id="PRO_5042468012" evidence="1">
    <location>
        <begin position="21"/>
        <end position="320"/>
    </location>
</feature>
<dbReference type="EMBL" id="JANGBQ010000013">
    <property type="protein sequence ID" value="MCQ5083188.1"/>
    <property type="molecule type" value="Genomic_DNA"/>
</dbReference>
<organism evidence="2 3">
    <name type="scientific">Alistipes onderdonkii</name>
    <dbReference type="NCBI Taxonomy" id="328813"/>
    <lineage>
        <taxon>Bacteria</taxon>
        <taxon>Pseudomonadati</taxon>
        <taxon>Bacteroidota</taxon>
        <taxon>Bacteroidia</taxon>
        <taxon>Bacteroidales</taxon>
        <taxon>Rikenellaceae</taxon>
        <taxon>Alistipes</taxon>
    </lineage>
</organism>
<name>A0AAJ1CF49_9BACT</name>
<dbReference type="InterPro" id="IPR033410">
    <property type="entry name" value="DUF5119"/>
</dbReference>
<sequence>MKKLLMYLFALLVVASCAHKDLCYDHSHTVDVEVFFDWRNAPYATPASMSLYLFPTSGGEALRYDFTDRRGGAIRVPIGHYDAFCLNSDTETISYRNTELRETFETTTRTTSLLGGLSALGVRSDGAPRAEGTENERIALAPDMLWSDHMKGVELKRKTVASTITLYPKVSVCTYTVKILNVENLKYVSGVSGSLSSLAGGLLPGVGPDALTEERVTIPFEAVVGKDEEGEKTIITGGLLTFGHCPSVQCAHRLTVYAVLGDGSKWYYTYDVTQQIHTAEDPRKVDIVLDGLPLPKPITNGGGFHPTVDDWQAVEIDIGM</sequence>
<comment type="caution">
    <text evidence="2">The sequence shown here is derived from an EMBL/GenBank/DDBJ whole genome shotgun (WGS) entry which is preliminary data.</text>
</comment>
<dbReference type="RefSeq" id="WP_256166349.1">
    <property type="nucleotide sequence ID" value="NZ_JANGBQ010000013.1"/>
</dbReference>
<dbReference type="Proteomes" id="UP001205035">
    <property type="component" value="Unassembled WGS sequence"/>
</dbReference>
<evidence type="ECO:0000313" key="3">
    <source>
        <dbReference type="Proteomes" id="UP001205035"/>
    </source>
</evidence>
<dbReference type="AlphaFoldDB" id="A0AAJ1CF49"/>
<protein>
    <submittedName>
        <fullName evidence="2">DUF5119 domain-containing protein</fullName>
    </submittedName>
</protein>
<dbReference type="Pfam" id="PF17145">
    <property type="entry name" value="DUF5119"/>
    <property type="match status" value="1"/>
</dbReference>
<feature type="signal peptide" evidence="1">
    <location>
        <begin position="1"/>
        <end position="20"/>
    </location>
</feature>
<evidence type="ECO:0000313" key="2">
    <source>
        <dbReference type="EMBL" id="MCQ5083188.1"/>
    </source>
</evidence>
<keyword evidence="1" id="KW-0732">Signal</keyword>
<gene>
    <name evidence="2" type="ORF">NE651_09820</name>
</gene>
<evidence type="ECO:0000256" key="1">
    <source>
        <dbReference type="SAM" id="SignalP"/>
    </source>
</evidence>
<dbReference type="PROSITE" id="PS51257">
    <property type="entry name" value="PROKAR_LIPOPROTEIN"/>
    <property type="match status" value="1"/>
</dbReference>
<accession>A0AAJ1CF49</accession>
<proteinExistence type="predicted"/>